<gene>
    <name evidence="3" type="ORF">BCR35DRAFT_299000</name>
</gene>
<feature type="compositionally biased region" description="Low complexity" evidence="1">
    <location>
        <begin position="286"/>
        <end position="298"/>
    </location>
</feature>
<evidence type="ECO:0000256" key="1">
    <source>
        <dbReference type="SAM" id="MobiDB-lite"/>
    </source>
</evidence>
<dbReference type="InParanoid" id="A0A1Y2G2X2"/>
<evidence type="ECO:0000256" key="2">
    <source>
        <dbReference type="SAM" id="Phobius"/>
    </source>
</evidence>
<dbReference type="STRING" id="106004.A0A1Y2G2X2"/>
<feature type="transmembrane region" description="Helical" evidence="2">
    <location>
        <begin position="87"/>
        <end position="107"/>
    </location>
</feature>
<name>A0A1Y2G2X2_9BASI</name>
<protein>
    <submittedName>
        <fullName evidence="3">Uncharacterized protein</fullName>
    </submittedName>
</protein>
<keyword evidence="2" id="KW-0812">Transmembrane</keyword>
<feature type="transmembrane region" description="Helical" evidence="2">
    <location>
        <begin position="52"/>
        <end position="75"/>
    </location>
</feature>
<dbReference type="OrthoDB" id="2552042at2759"/>
<sequence length="325" mass="35722">MGLWSRTYVCCAVPLYNSGIYAILAQFTIVSLVTGILAFAAPSIVAVSIPSYGAYILGIVCILVALFQLFGFFGVYRERPSLFKTYARINTILVALALVIALVFIIISAARHGTAVTACEDLFASKNSTSTVTSGTQICSIWTWVQIGIMGLLFVIVGLCEAYFLMFTQIYSSEQKLDHARYNSVYSSAAQEIRESGLWDHPSATDPYAAPGYPREHQRQQSGLRNEVPREEYGDGAAVGGGGEKAGWERTEERFEPPVDRGDGYGYEGQQYGAPVQGYAEEPQHAYEYAQHQQHQAAPGGYYPEPQGYVPQQGGAQSWDPAYRR</sequence>
<dbReference type="AlphaFoldDB" id="A0A1Y2G2X2"/>
<reference evidence="3 4" key="1">
    <citation type="submission" date="2016-07" db="EMBL/GenBank/DDBJ databases">
        <title>Pervasive Adenine N6-methylation of Active Genes in Fungi.</title>
        <authorList>
            <consortium name="DOE Joint Genome Institute"/>
            <person name="Mondo S.J."/>
            <person name="Dannebaum R.O."/>
            <person name="Kuo R.C."/>
            <person name="Labutti K."/>
            <person name="Haridas S."/>
            <person name="Kuo A."/>
            <person name="Salamov A."/>
            <person name="Ahrendt S.R."/>
            <person name="Lipzen A."/>
            <person name="Sullivan W."/>
            <person name="Andreopoulos W.B."/>
            <person name="Clum A."/>
            <person name="Lindquist E."/>
            <person name="Daum C."/>
            <person name="Ramamoorthy G.K."/>
            <person name="Gryganskyi A."/>
            <person name="Culley D."/>
            <person name="Magnuson J.K."/>
            <person name="James T.Y."/>
            <person name="O'Malley M.A."/>
            <person name="Stajich J.E."/>
            <person name="Spatafora J.W."/>
            <person name="Visel A."/>
            <person name="Grigoriev I.V."/>
        </authorList>
    </citation>
    <scope>NUCLEOTIDE SEQUENCE [LARGE SCALE GENOMIC DNA]</scope>
    <source>
        <strain evidence="3 4">62-1032</strain>
    </source>
</reference>
<feature type="compositionally biased region" description="Basic and acidic residues" evidence="1">
    <location>
        <begin position="246"/>
        <end position="263"/>
    </location>
</feature>
<accession>A0A1Y2G2X2</accession>
<dbReference type="Proteomes" id="UP000193467">
    <property type="component" value="Unassembled WGS sequence"/>
</dbReference>
<keyword evidence="4" id="KW-1185">Reference proteome</keyword>
<evidence type="ECO:0000313" key="4">
    <source>
        <dbReference type="Proteomes" id="UP000193467"/>
    </source>
</evidence>
<organism evidence="3 4">
    <name type="scientific">Leucosporidium creatinivorum</name>
    <dbReference type="NCBI Taxonomy" id="106004"/>
    <lineage>
        <taxon>Eukaryota</taxon>
        <taxon>Fungi</taxon>
        <taxon>Dikarya</taxon>
        <taxon>Basidiomycota</taxon>
        <taxon>Pucciniomycotina</taxon>
        <taxon>Microbotryomycetes</taxon>
        <taxon>Leucosporidiales</taxon>
        <taxon>Leucosporidium</taxon>
    </lineage>
</organism>
<evidence type="ECO:0000313" key="3">
    <source>
        <dbReference type="EMBL" id="ORY91714.1"/>
    </source>
</evidence>
<feature type="transmembrane region" description="Helical" evidence="2">
    <location>
        <begin position="20"/>
        <end position="40"/>
    </location>
</feature>
<keyword evidence="2" id="KW-0472">Membrane</keyword>
<comment type="caution">
    <text evidence="3">The sequence shown here is derived from an EMBL/GenBank/DDBJ whole genome shotgun (WGS) entry which is preliminary data.</text>
</comment>
<dbReference type="EMBL" id="MCGR01000002">
    <property type="protein sequence ID" value="ORY91714.1"/>
    <property type="molecule type" value="Genomic_DNA"/>
</dbReference>
<proteinExistence type="predicted"/>
<feature type="transmembrane region" description="Helical" evidence="2">
    <location>
        <begin position="141"/>
        <end position="166"/>
    </location>
</feature>
<feature type="region of interest" description="Disordered" evidence="1">
    <location>
        <begin position="199"/>
        <end position="325"/>
    </location>
</feature>
<keyword evidence="2" id="KW-1133">Transmembrane helix</keyword>